<feature type="repeat" description="TPR" evidence="1">
    <location>
        <begin position="88"/>
        <end position="121"/>
    </location>
</feature>
<dbReference type="PROSITE" id="PS50005">
    <property type="entry name" value="TPR"/>
    <property type="match status" value="2"/>
</dbReference>
<dbReference type="PANTHER" id="PTHR12558">
    <property type="entry name" value="CELL DIVISION CYCLE 16,23,27"/>
    <property type="match status" value="1"/>
</dbReference>
<dbReference type="SUPFAM" id="SSF48452">
    <property type="entry name" value="TPR-like"/>
    <property type="match status" value="2"/>
</dbReference>
<gene>
    <name evidence="3" type="ORF">V5E97_02750</name>
</gene>
<dbReference type="InterPro" id="IPR011990">
    <property type="entry name" value="TPR-like_helical_dom_sf"/>
</dbReference>
<name>A0AAU7CHH6_9BACT</name>
<protein>
    <submittedName>
        <fullName evidence="3">Tetratricopeptide repeat protein</fullName>
    </submittedName>
</protein>
<dbReference type="InterPro" id="IPR039568">
    <property type="entry name" value="Peptidase_MA-like_dom"/>
</dbReference>
<organism evidence="3">
    <name type="scientific">Singulisphaera sp. Ch08</name>
    <dbReference type="NCBI Taxonomy" id="3120278"/>
    <lineage>
        <taxon>Bacteria</taxon>
        <taxon>Pseudomonadati</taxon>
        <taxon>Planctomycetota</taxon>
        <taxon>Planctomycetia</taxon>
        <taxon>Isosphaerales</taxon>
        <taxon>Isosphaeraceae</taxon>
        <taxon>Singulisphaera</taxon>
    </lineage>
</organism>
<feature type="repeat" description="TPR" evidence="1">
    <location>
        <begin position="379"/>
        <end position="412"/>
    </location>
</feature>
<dbReference type="AlphaFoldDB" id="A0AAU7CHH6"/>
<evidence type="ECO:0000259" key="2">
    <source>
        <dbReference type="Pfam" id="PF13485"/>
    </source>
</evidence>
<dbReference type="EMBL" id="CP155447">
    <property type="protein sequence ID" value="XBH04957.1"/>
    <property type="molecule type" value="Genomic_DNA"/>
</dbReference>
<keyword evidence="1" id="KW-0802">TPR repeat</keyword>
<dbReference type="RefSeq" id="WP_406697763.1">
    <property type="nucleotide sequence ID" value="NZ_CP155447.1"/>
</dbReference>
<dbReference type="InterPro" id="IPR019734">
    <property type="entry name" value="TPR_rpt"/>
</dbReference>
<evidence type="ECO:0000256" key="1">
    <source>
        <dbReference type="PROSITE-ProRule" id="PRU00339"/>
    </source>
</evidence>
<dbReference type="Gene3D" id="1.25.40.10">
    <property type="entry name" value="Tetratricopeptide repeat domain"/>
    <property type="match status" value="5"/>
</dbReference>
<evidence type="ECO:0000313" key="3">
    <source>
        <dbReference type="EMBL" id="XBH04957.1"/>
    </source>
</evidence>
<feature type="domain" description="Peptidase MA-like" evidence="2">
    <location>
        <begin position="523"/>
        <end position="654"/>
    </location>
</feature>
<dbReference type="SMART" id="SM00028">
    <property type="entry name" value="TPR"/>
    <property type="match status" value="10"/>
</dbReference>
<sequence length="938" mass="104209">MLGEILLTLLVTMVAGADGLDEARRLLQTGHYAEAQEAYEAILKEADLPAPARAKAVLGQADCLASQGEVEKAVAVLTDLAAQQPQNADLAARVADLHFGRGDWEAAVAAAQQALKADPNHIAARWVEARLLEARGELDRAVDAWKWFVDRYNERQADIVKDAEALLIVGQASERYFRAMARGDELSESLNDVINQIYEAALSADPRCWQAPWLEGRLFLSGYNEAAAAKELARALEINPLAAEILVTLGNADLQGYKLAAGRAKVERALAINPRYAPAHILLADLNISDERFSDALAAAQKAVAENRHDQDALARLAASSRLLVDPVGAAVVEAIALADNPRPATFYAALGERLADRRKYHSAERAFLLAAAADPRRAEAPIGLGMLYMQIGRESEARDLFQAAFAADPFNVRANNQMLVLKHMASYKPILTEHYSVLVDPKQDELLGKYMGRYLESIHGELTTRFGYSPPELTQIEILKDHTWFSGRTIGLPFIPTVGACTGKVVALASPRATGKPFNWARVLKHELVHVITLQQTDFNIPHWYTEALAVESEGFPRPQEWNKLLLERVPSRSKLLNLDTINLGFIRPKEPDDRQMAYCQAQLYAQYMLKRFGSDALIKMLGAYRRGLTTDRAIAACFNVEKADFEAEYLTSLDEVVKTIRTRVNDEKPIKFSQLERMLKDKPDDADLNARMAYEHFARRDLKEARPFAEKALKAVPHQPLASYVKARLLVTIGDEDAALAVLEPALDPDKPNERVIDLLAELQMKAGKLDEAERLYEIARRDDPVHTKWIAGLARVHLRQKNDAKFLTDLAMIADNDADDLDVRKALAERHLAAKQPDQAEKWAMECLYVNVYDPACHTFLADALAAQKKFAPAIEEYQTAIDLKAKRPNDLKVRLAKAQLGLGNRNAAKATLDTLLKDDPDHPEAKELRKEIGD</sequence>
<dbReference type="SUPFAM" id="SSF81901">
    <property type="entry name" value="HCP-like"/>
    <property type="match status" value="1"/>
</dbReference>
<reference evidence="3" key="1">
    <citation type="submission" date="2024-05" db="EMBL/GenBank/DDBJ databases">
        <title>Planctomycetes of the genus Singulisphaera possess chitinolytic capabilities.</title>
        <authorList>
            <person name="Ivanova A."/>
        </authorList>
    </citation>
    <scope>NUCLEOTIDE SEQUENCE</scope>
    <source>
        <strain evidence="3">Ch08T</strain>
    </source>
</reference>
<accession>A0AAU7CHH6</accession>
<dbReference type="Pfam" id="PF13485">
    <property type="entry name" value="Peptidase_MA_2"/>
    <property type="match status" value="1"/>
</dbReference>
<dbReference type="PANTHER" id="PTHR12558:SF33">
    <property type="entry name" value="BLL7664 PROTEIN"/>
    <property type="match status" value="1"/>
</dbReference>
<proteinExistence type="predicted"/>
<dbReference type="Pfam" id="PF14559">
    <property type="entry name" value="TPR_19"/>
    <property type="match status" value="2"/>
</dbReference>
<dbReference type="Pfam" id="PF13432">
    <property type="entry name" value="TPR_16"/>
    <property type="match status" value="3"/>
</dbReference>